<sequence length="196" mass="21099">MADIKKLRGNLEMRGFATSCFATAEEAARYLDGRLDGTSIGIGGSITAQQLGLDQLLPSHNSVYWHWLGGSSGQAAAADVYISSVNGIAETGELVNIDGTGNRVASTIYGHKSLYLIVGVNKIAPTFEKALWRARNIAAPKNAQRLGRKTPCAAKGDRCYDCESPDRICRALTVLWARPTAIEYAEVVIVEQELGL</sequence>
<dbReference type="RefSeq" id="WP_155148442.1">
    <property type="nucleotide sequence ID" value="NZ_JACOPQ010000012.1"/>
</dbReference>
<dbReference type="EMBL" id="JACOPQ010000012">
    <property type="protein sequence ID" value="MBC5738093.1"/>
    <property type="molecule type" value="Genomic_DNA"/>
</dbReference>
<dbReference type="PANTHER" id="PTHR36179:SF2">
    <property type="entry name" value="LUD DOMAIN-CONTAINING PROTEIN"/>
    <property type="match status" value="1"/>
</dbReference>
<keyword evidence="3" id="KW-1185">Reference proteome</keyword>
<dbReference type="Pfam" id="PF02589">
    <property type="entry name" value="LUD_dom"/>
    <property type="match status" value="1"/>
</dbReference>
<accession>A0A8J6MH35</accession>
<evidence type="ECO:0000313" key="2">
    <source>
        <dbReference type="EMBL" id="MBC5738093.1"/>
    </source>
</evidence>
<feature type="domain" description="LUD" evidence="1">
    <location>
        <begin position="4"/>
        <end position="175"/>
    </location>
</feature>
<dbReference type="InterPro" id="IPR024185">
    <property type="entry name" value="FTHF_cligase-like_sf"/>
</dbReference>
<proteinExistence type="predicted"/>
<dbReference type="Gene3D" id="3.40.50.10420">
    <property type="entry name" value="NagB/RpiA/CoA transferase-like"/>
    <property type="match status" value="1"/>
</dbReference>
<protein>
    <submittedName>
        <fullName evidence="2">Lactate utilization protein</fullName>
    </submittedName>
</protein>
<dbReference type="AlphaFoldDB" id="A0A8J6MH35"/>
<evidence type="ECO:0000259" key="1">
    <source>
        <dbReference type="Pfam" id="PF02589"/>
    </source>
</evidence>
<dbReference type="PANTHER" id="PTHR36179">
    <property type="entry name" value="LUD_DOM DOMAIN-CONTAINING PROTEIN"/>
    <property type="match status" value="1"/>
</dbReference>
<gene>
    <name evidence="2" type="ORF">H8S62_13860</name>
</gene>
<reference evidence="2" key="1">
    <citation type="submission" date="2020-08" db="EMBL/GenBank/DDBJ databases">
        <title>Genome public.</title>
        <authorList>
            <person name="Liu C."/>
            <person name="Sun Q."/>
        </authorList>
    </citation>
    <scope>NUCLEOTIDE SEQUENCE</scope>
    <source>
        <strain evidence="2">NSJ-52</strain>
    </source>
</reference>
<dbReference type="InterPro" id="IPR003741">
    <property type="entry name" value="LUD_dom"/>
</dbReference>
<evidence type="ECO:0000313" key="3">
    <source>
        <dbReference type="Proteomes" id="UP000607645"/>
    </source>
</evidence>
<organism evidence="2 3">
    <name type="scientific">Lawsonibacter faecis</name>
    <dbReference type="NCBI Taxonomy" id="2763052"/>
    <lineage>
        <taxon>Bacteria</taxon>
        <taxon>Bacillati</taxon>
        <taxon>Bacillota</taxon>
        <taxon>Clostridia</taxon>
        <taxon>Eubacteriales</taxon>
        <taxon>Oscillospiraceae</taxon>
        <taxon>Lawsonibacter</taxon>
    </lineage>
</organism>
<dbReference type="Proteomes" id="UP000607645">
    <property type="component" value="Unassembled WGS sequence"/>
</dbReference>
<name>A0A8J6MH35_9FIRM</name>
<comment type="caution">
    <text evidence="2">The sequence shown here is derived from an EMBL/GenBank/DDBJ whole genome shotgun (WGS) entry which is preliminary data.</text>
</comment>